<comment type="caution">
    <text evidence="1">The sequence shown here is derived from an EMBL/GenBank/DDBJ whole genome shotgun (WGS) entry which is preliminary data.</text>
</comment>
<accession>A0ABQ8D257</accession>
<proteinExistence type="predicted"/>
<sequence length="123" mass="13188">MLEERTVINGGWVIGVKARSCGGESVVKLFSGRWRLLKLRRRRLKSPGGGWLLQQRLVGFVSGGVCCMCCCGSRLSLSGFELRRNEGVGGGAQAVSCVGDGQVEASVDAWRAEDEISTRVSSP</sequence>
<dbReference type="EMBL" id="JAGKQM010000006">
    <property type="protein sequence ID" value="KAH0923445.1"/>
    <property type="molecule type" value="Genomic_DNA"/>
</dbReference>
<gene>
    <name evidence="1" type="ORF">HID58_023463</name>
</gene>
<evidence type="ECO:0000313" key="1">
    <source>
        <dbReference type="EMBL" id="KAH0923445.1"/>
    </source>
</evidence>
<dbReference type="Proteomes" id="UP000824890">
    <property type="component" value="Unassembled WGS sequence"/>
</dbReference>
<organism evidence="1 2">
    <name type="scientific">Brassica napus</name>
    <name type="common">Rape</name>
    <dbReference type="NCBI Taxonomy" id="3708"/>
    <lineage>
        <taxon>Eukaryota</taxon>
        <taxon>Viridiplantae</taxon>
        <taxon>Streptophyta</taxon>
        <taxon>Embryophyta</taxon>
        <taxon>Tracheophyta</taxon>
        <taxon>Spermatophyta</taxon>
        <taxon>Magnoliopsida</taxon>
        <taxon>eudicotyledons</taxon>
        <taxon>Gunneridae</taxon>
        <taxon>Pentapetalae</taxon>
        <taxon>rosids</taxon>
        <taxon>malvids</taxon>
        <taxon>Brassicales</taxon>
        <taxon>Brassicaceae</taxon>
        <taxon>Brassiceae</taxon>
        <taxon>Brassica</taxon>
    </lineage>
</organism>
<protein>
    <submittedName>
        <fullName evidence="1">Uncharacterized protein</fullName>
    </submittedName>
</protein>
<evidence type="ECO:0000313" key="2">
    <source>
        <dbReference type="Proteomes" id="UP000824890"/>
    </source>
</evidence>
<reference evidence="1 2" key="1">
    <citation type="submission" date="2021-05" db="EMBL/GenBank/DDBJ databases">
        <title>Genome Assembly of Synthetic Allotetraploid Brassica napus Reveals Homoeologous Exchanges between Subgenomes.</title>
        <authorList>
            <person name="Davis J.T."/>
        </authorList>
    </citation>
    <scope>NUCLEOTIDE SEQUENCE [LARGE SCALE GENOMIC DNA]</scope>
    <source>
        <strain evidence="2">cv. Da-Ae</strain>
        <tissue evidence="1">Seedling</tissue>
    </source>
</reference>
<name>A0ABQ8D257_BRANA</name>
<keyword evidence="2" id="KW-1185">Reference proteome</keyword>